<evidence type="ECO:0000259" key="12">
    <source>
        <dbReference type="PROSITE" id="PS51717"/>
    </source>
</evidence>
<keyword evidence="13" id="KW-1185">Reference proteome</keyword>
<keyword evidence="6" id="KW-0547">Nucleotide-binding</keyword>
<evidence type="ECO:0000256" key="8">
    <source>
        <dbReference type="ARBA" id="ARBA00023242"/>
    </source>
</evidence>
<feature type="compositionally biased region" description="Pro residues" evidence="11">
    <location>
        <begin position="140"/>
        <end position="152"/>
    </location>
</feature>
<dbReference type="GO" id="GO:0005737">
    <property type="term" value="C:cytoplasm"/>
    <property type="evidence" value="ECO:0007669"/>
    <property type="project" value="UniProtKB-SubCell"/>
</dbReference>
<evidence type="ECO:0000256" key="9">
    <source>
        <dbReference type="ARBA" id="ARBA00023306"/>
    </source>
</evidence>
<organism evidence="13 14">
    <name type="scientific">Panthera pardus</name>
    <name type="common">Leopard</name>
    <name type="synonym">Felis pardus</name>
    <dbReference type="NCBI Taxonomy" id="9691"/>
    <lineage>
        <taxon>Eukaryota</taxon>
        <taxon>Metazoa</taxon>
        <taxon>Chordata</taxon>
        <taxon>Craniata</taxon>
        <taxon>Vertebrata</taxon>
        <taxon>Euteleostomi</taxon>
        <taxon>Mammalia</taxon>
        <taxon>Eutheria</taxon>
        <taxon>Laurasiatheria</taxon>
        <taxon>Carnivora</taxon>
        <taxon>Feliformia</taxon>
        <taxon>Felidae</taxon>
        <taxon>Pantherinae</taxon>
        <taxon>Panthera</taxon>
    </lineage>
</organism>
<dbReference type="PANTHER" id="PTHR22796:SF13">
    <property type="entry name" value="UP-REGULATOR OF CELL PROLIFERATION"/>
    <property type="match status" value="1"/>
</dbReference>
<dbReference type="GO" id="GO:0005634">
    <property type="term" value="C:nucleus"/>
    <property type="evidence" value="ECO:0007669"/>
    <property type="project" value="UniProtKB-SubCell"/>
</dbReference>
<feature type="compositionally biased region" description="Pro residues" evidence="11">
    <location>
        <begin position="90"/>
        <end position="101"/>
    </location>
</feature>
<keyword evidence="4" id="KW-0963">Cytoplasm</keyword>
<evidence type="ECO:0000256" key="2">
    <source>
        <dbReference type="ARBA" id="ARBA00004496"/>
    </source>
</evidence>
<feature type="compositionally biased region" description="Basic residues" evidence="11">
    <location>
        <begin position="225"/>
        <end position="239"/>
    </location>
</feature>
<evidence type="ECO:0000256" key="1">
    <source>
        <dbReference type="ARBA" id="ARBA00004123"/>
    </source>
</evidence>
<feature type="compositionally biased region" description="Pro residues" evidence="11">
    <location>
        <begin position="192"/>
        <end position="207"/>
    </location>
</feature>
<keyword evidence="8" id="KW-0539">Nucleus</keyword>
<keyword evidence="7" id="KW-0342">GTP-binding</keyword>
<protein>
    <recommendedName>
        <fullName evidence="10">Up-regulator of cell proliferation</fullName>
    </recommendedName>
</protein>
<evidence type="ECO:0000256" key="5">
    <source>
        <dbReference type="ARBA" id="ARBA00022553"/>
    </source>
</evidence>
<dbReference type="SUPFAM" id="SSF52540">
    <property type="entry name" value="P-loop containing nucleoside triphosphate hydrolases"/>
    <property type="match status" value="1"/>
</dbReference>
<dbReference type="InterPro" id="IPR027417">
    <property type="entry name" value="P-loop_NTPase"/>
</dbReference>
<evidence type="ECO:0000313" key="14">
    <source>
        <dbReference type="RefSeq" id="XP_053752948.1"/>
    </source>
</evidence>
<dbReference type="Pfam" id="PF25683">
    <property type="entry name" value="URGCP_GTPase"/>
    <property type="match status" value="1"/>
</dbReference>
<dbReference type="Gene3D" id="3.40.50.300">
    <property type="entry name" value="P-loop containing nucleotide triphosphate hydrolases"/>
    <property type="match status" value="1"/>
</dbReference>
<dbReference type="PRINTS" id="PR01217">
    <property type="entry name" value="PRICHEXTENSN"/>
</dbReference>
<evidence type="ECO:0000256" key="3">
    <source>
        <dbReference type="ARBA" id="ARBA00006828"/>
    </source>
</evidence>
<keyword evidence="9" id="KW-0131">Cell cycle</keyword>
<dbReference type="GeneID" id="109267907"/>
<keyword evidence="5" id="KW-0597">Phosphoprotein</keyword>
<feature type="compositionally biased region" description="Polar residues" evidence="11">
    <location>
        <begin position="58"/>
        <end position="69"/>
    </location>
</feature>
<feature type="region of interest" description="Disordered" evidence="11">
    <location>
        <begin position="32"/>
        <end position="241"/>
    </location>
</feature>
<feature type="domain" description="VLIG-type G" evidence="12">
    <location>
        <begin position="928"/>
        <end position="1168"/>
    </location>
</feature>
<gene>
    <name evidence="14" type="primary">URGCP</name>
</gene>
<evidence type="ECO:0000256" key="10">
    <source>
        <dbReference type="ARBA" id="ARBA00073190"/>
    </source>
</evidence>
<evidence type="ECO:0000256" key="4">
    <source>
        <dbReference type="ARBA" id="ARBA00022490"/>
    </source>
</evidence>
<dbReference type="PANTHER" id="PTHR22796">
    <property type="entry name" value="URG4-RELATED"/>
    <property type="match status" value="1"/>
</dbReference>
<comment type="similarity">
    <text evidence="3">Belongs to the TRAFAC class dynamin-like GTPase superfamily. Very large inducible GTPase (VLIG) family.</text>
</comment>
<dbReference type="Pfam" id="PF25496">
    <property type="entry name" value="URGCP"/>
    <property type="match status" value="1"/>
</dbReference>
<dbReference type="FunFam" id="3.40.50.300:FF:000954">
    <property type="entry name" value="Upregulator of cell proliferation"/>
    <property type="match status" value="1"/>
</dbReference>
<dbReference type="CTD" id="55665"/>
<reference evidence="14" key="1">
    <citation type="submission" date="2025-08" db="UniProtKB">
        <authorList>
            <consortium name="RefSeq"/>
        </authorList>
    </citation>
    <scope>IDENTIFICATION</scope>
    <source>
        <tissue evidence="14">Whole blood</tissue>
    </source>
</reference>
<feature type="region of interest" description="Disordered" evidence="11">
    <location>
        <begin position="1067"/>
        <end position="1093"/>
    </location>
</feature>
<accession>A0A9W2V3A4</accession>
<dbReference type="InterPro" id="IPR057365">
    <property type="entry name" value="URGCP"/>
</dbReference>
<dbReference type="AlphaFoldDB" id="A0A9W2V3A4"/>
<comment type="subcellular location">
    <subcellularLocation>
        <location evidence="2">Cytoplasm</location>
    </subcellularLocation>
    <subcellularLocation>
        <location evidence="1">Nucleus</location>
    </subcellularLocation>
</comment>
<evidence type="ECO:0000256" key="7">
    <source>
        <dbReference type="ARBA" id="ARBA00023134"/>
    </source>
</evidence>
<dbReference type="Proteomes" id="UP001165780">
    <property type="component" value="Unplaced"/>
</dbReference>
<evidence type="ECO:0000256" key="6">
    <source>
        <dbReference type="ARBA" id="ARBA00022741"/>
    </source>
</evidence>
<name>A0A9W2V3A4_PANPR</name>
<proteinExistence type="inferred from homology"/>
<dbReference type="PROSITE" id="PS51717">
    <property type="entry name" value="G_VLIG"/>
    <property type="match status" value="1"/>
</dbReference>
<dbReference type="GO" id="GO:0005525">
    <property type="term" value="F:GTP binding"/>
    <property type="evidence" value="ECO:0007669"/>
    <property type="project" value="UniProtKB-KW"/>
</dbReference>
<feature type="compositionally biased region" description="Low complexity" evidence="11">
    <location>
        <begin position="153"/>
        <end position="164"/>
    </location>
</feature>
<evidence type="ECO:0000256" key="11">
    <source>
        <dbReference type="SAM" id="MobiDB-lite"/>
    </source>
</evidence>
<evidence type="ECO:0000313" key="13">
    <source>
        <dbReference type="Proteomes" id="UP001165780"/>
    </source>
</evidence>
<sequence>MDPGQVFGWFGNLGTRPRVLSRGHPGRWAAAVAPCSGSKPVLCRPHPRPRPLGDDTGLSPNTSKSSANPTAPRRPSNDPLRSFPSAPIHCPGPPPRAPPSAAPRLLPDRPRRPGTAPRAPPIAPDPLPKRPGLSPHHHPGPPPRRPGLPPERPTTTPGPLLAAPGPLPERPPSPGTPSPSALGSLPERPTTTPDPSPSGPGPLPAPLPSGAARAGGRGRREAPPRRRRSARRKRRRRQRRDLAALMASPGLEVELLVKGRSDLGEVAPEIKASERRTAVAIADLEWREMEADDYGTNEAQDSDFPTAERSRLQEMLSLLGLETYQAQKLSLQDALQISSDSMRNWAPQAPKDLPWNFLRKLQALNAEARNTTMVLDVPLDARPMEKESQMEEEIIYWDAADDISADIYSFSELPTPDTPVNPLDLLCALLLSSDGFLQQEIVLKMSLCQFALPLVLPDSENHYHTFLLWALRAVVRTWWAQPPRGVGGLREDSAVLSRAPTFAFVRMEVSSNSKSQLLNAVLSPSHRPRDCFWHRDLSVGTNPREIADGLVEVSWFLPSGREDLDVFPEPVAFLNLRGDIGSHWLQFKLLTEISSAVFILTDNISRKDYKLLYSLRGSATKYYFILSPYRGKRNTNLRFLNKLIPVLKMDHSHVLVKVSSTDSAGFVRRVRSIVAHVARSPCRRLSVEEMAHAARKLGLRVDEDCDECQRAKQRMERITRRIKDCDAYRRDELWLQGDPWRKAAQVEKELCQAQRAGDPPDKGRAELGHRLLELRAQQNRQDPAWGLQEFIAGISSASLAEKQYFLRWMEWGLARVAQPRPRQPPETILSLRPKHCGMVDFGELLWPEPLGVEHFLREMGQFYEAESCLVEAGKLPACQRRFAHFPGLALELLLKGLPLELIDGSTLSTPLRWVTGLLKELHVRLERRSRLVVLSALGAPGTGKSTLLNTMFGLRFATGRGCGPRGAFMQLVTVAESFSQDLGCDHILVIDSGGLIGGALTAAGERFELEASLATLLMGLSNVTVVSLAETRDIPPAVLHAFLRLEKTGHVPNYQFVYQNLQDACAPGPRPRDRRPLLDPPGDVSRASAQMEKQGDGIRTLADLAFCDPEKQHVWHIPGLWHGVPPMAAVSLGYSEAIFELKRCLLENIRNGLSNQNKNIQQLIELVRRL</sequence>
<dbReference type="InterPro" id="IPR030383">
    <property type="entry name" value="G_VLIG_dom"/>
</dbReference>
<dbReference type="RefSeq" id="XP_053752948.1">
    <property type="nucleotide sequence ID" value="XM_053896973.1"/>
</dbReference>
<feature type="compositionally biased region" description="Pro residues" evidence="11">
    <location>
        <begin position="165"/>
        <end position="177"/>
    </location>
</feature>